<dbReference type="Proteomes" id="UP001159427">
    <property type="component" value="Unassembled WGS sequence"/>
</dbReference>
<evidence type="ECO:0000313" key="6">
    <source>
        <dbReference type="Proteomes" id="UP001159427"/>
    </source>
</evidence>
<keyword evidence="4" id="KW-0505">Motor protein</keyword>
<dbReference type="InterPro" id="IPR019734">
    <property type="entry name" value="TPR_rpt"/>
</dbReference>
<feature type="repeat" description="TPR" evidence="3">
    <location>
        <begin position="430"/>
        <end position="463"/>
    </location>
</feature>
<dbReference type="SUPFAM" id="SSF81901">
    <property type="entry name" value="HCP-like"/>
    <property type="match status" value="1"/>
</dbReference>
<comment type="subcellular location">
    <subcellularLocation>
        <location evidence="4">Cytoplasm</location>
        <location evidence="4">Cytoskeleton</location>
    </subcellularLocation>
</comment>
<comment type="function">
    <text evidence="4">Kinesin is a microtubule-associated force-producing protein that play a role in organelle transport.</text>
</comment>
<feature type="repeat" description="TPR" evidence="3">
    <location>
        <begin position="556"/>
        <end position="589"/>
    </location>
</feature>
<dbReference type="SMART" id="SM00028">
    <property type="entry name" value="TPR"/>
    <property type="match status" value="8"/>
</dbReference>
<dbReference type="Pfam" id="PF13424">
    <property type="entry name" value="TPR_12"/>
    <property type="match status" value="4"/>
</dbReference>
<keyword evidence="1" id="KW-0677">Repeat</keyword>
<feature type="repeat" description="TPR" evidence="3">
    <location>
        <begin position="472"/>
        <end position="505"/>
    </location>
</feature>
<dbReference type="PRINTS" id="PR00381">
    <property type="entry name" value="KINESINLIGHT"/>
</dbReference>
<comment type="similarity">
    <text evidence="4">Belongs to the kinesin light chain family.</text>
</comment>
<dbReference type="InterPro" id="IPR011990">
    <property type="entry name" value="TPR-like_helical_dom_sf"/>
</dbReference>
<evidence type="ECO:0000256" key="3">
    <source>
        <dbReference type="PROSITE-ProRule" id="PRU00339"/>
    </source>
</evidence>
<gene>
    <name evidence="5" type="ORF">PEVE_00007562</name>
</gene>
<dbReference type="EMBL" id="CALNXI010001500">
    <property type="protein sequence ID" value="CAH3170817.1"/>
    <property type="molecule type" value="Genomic_DNA"/>
</dbReference>
<feature type="repeat" description="TPR" evidence="3">
    <location>
        <begin position="389"/>
        <end position="422"/>
    </location>
</feature>
<organism evidence="5 6">
    <name type="scientific">Porites evermanni</name>
    <dbReference type="NCBI Taxonomy" id="104178"/>
    <lineage>
        <taxon>Eukaryota</taxon>
        <taxon>Metazoa</taxon>
        <taxon>Cnidaria</taxon>
        <taxon>Anthozoa</taxon>
        <taxon>Hexacorallia</taxon>
        <taxon>Scleractinia</taxon>
        <taxon>Fungiina</taxon>
        <taxon>Poritidae</taxon>
        <taxon>Porites</taxon>
    </lineage>
</organism>
<evidence type="ECO:0000256" key="1">
    <source>
        <dbReference type="ARBA" id="ARBA00022737"/>
    </source>
</evidence>
<accession>A0ABN8QWA8</accession>
<dbReference type="PROSITE" id="PS50005">
    <property type="entry name" value="TPR"/>
    <property type="match status" value="7"/>
</dbReference>
<evidence type="ECO:0000256" key="4">
    <source>
        <dbReference type="RuleBase" id="RU367020"/>
    </source>
</evidence>
<reference evidence="5 6" key="1">
    <citation type="submission" date="2022-05" db="EMBL/GenBank/DDBJ databases">
        <authorList>
            <consortium name="Genoscope - CEA"/>
            <person name="William W."/>
        </authorList>
    </citation>
    <scope>NUCLEOTIDE SEQUENCE [LARGE SCALE GENOMIC DNA]</scope>
</reference>
<keyword evidence="4" id="KW-0493">Microtubule</keyword>
<name>A0ABN8QWA8_9CNID</name>
<keyword evidence="4" id="KW-0206">Cytoskeleton</keyword>
<comment type="caution">
    <text evidence="5">The sequence shown here is derived from an EMBL/GenBank/DDBJ whole genome shotgun (WGS) entry which is preliminary data.</text>
</comment>
<evidence type="ECO:0000313" key="5">
    <source>
        <dbReference type="EMBL" id="CAH3170817.1"/>
    </source>
</evidence>
<feature type="repeat" description="TPR" evidence="3">
    <location>
        <begin position="640"/>
        <end position="673"/>
    </location>
</feature>
<evidence type="ECO:0000256" key="2">
    <source>
        <dbReference type="ARBA" id="ARBA00022803"/>
    </source>
</evidence>
<dbReference type="Gene3D" id="1.25.40.10">
    <property type="entry name" value="Tetratricopeptide repeat domain"/>
    <property type="match status" value="3"/>
</dbReference>
<feature type="repeat" description="TPR" evidence="3">
    <location>
        <begin position="514"/>
        <end position="547"/>
    </location>
</feature>
<feature type="repeat" description="TPR" evidence="3">
    <location>
        <begin position="598"/>
        <end position="631"/>
    </location>
</feature>
<dbReference type="PROSITE" id="PS50293">
    <property type="entry name" value="TPR_REGION"/>
    <property type="match status" value="1"/>
</dbReference>
<sequence length="676" mass="76912">MLVAPKVNLYTSWLLVVDNVTNLASIHDSLPESGNEAWKNGQLLITTQDTAAIPLETTFIDHISVSKGMEPEDASLLLTNLSGICDKELEEKVAEKLDYQPLALASAAIYIKEIRQAKASKDFGWSGYLKKIEEGKRNAMELTLAHTNPIYPNTMTKSITLAVETQSTSDKIVYDLFSFLSLCAPQPINLSIAVNYLAKNDETDRELISSKIKRCSLLLFEEDEKSCFIRVHQVVHDAIKYLMNKEGQHQEVVNRTVKVFNQFIANISPENRTLETIHIVPHLKALFHNVSKEGTVPQVYDESILMAFANFGQTCETHCEFNVAKRYFEQLSCVEKRTFGTEHVDVATTYNNLGSVHMQLGDLKTAKEYHKHALTTFLKKLGAEDVDVATSYNHLGLIHEKLSDFKKAKEYHQCALAILEKLGTERVDVATTYNYLGEIHRRLDEFQQAIQYHHRALEIHVKKLGTKDLHVATSYADLGEIHRQLDDFQQAKVYHQRALSIRLEKLGAEHVEVASTYNYLGIVHRQLGDLEEAKDYYYLALQIRLKTLGDEHVEVAKTYCNIGAIHRKLGEFDQAKHYHQRALHIYVEKLGAEHVDVATTYNNLGLVHLKLGEFEQAKDYHQRALNIYVKKLGAEHVHVATTYNNFGEIYRQFGDLEQANTYHQLALSIYVKKLGV</sequence>
<dbReference type="PANTHER" id="PTHR45641:SF19">
    <property type="entry name" value="NEPHROCYSTIN-3"/>
    <property type="match status" value="1"/>
</dbReference>
<keyword evidence="6" id="KW-1185">Reference proteome</keyword>
<protein>
    <recommendedName>
        <fullName evidence="4">Kinesin light chain</fullName>
    </recommendedName>
</protein>
<proteinExistence type="inferred from homology"/>
<dbReference type="PANTHER" id="PTHR45641">
    <property type="entry name" value="TETRATRICOPEPTIDE REPEAT PROTEIN (AFU_ORTHOLOGUE AFUA_6G03870)"/>
    <property type="match status" value="1"/>
</dbReference>
<keyword evidence="2 3" id="KW-0802">TPR repeat</keyword>
<keyword evidence="4" id="KW-0963">Cytoplasm</keyword>
<comment type="subunit">
    <text evidence="4">Oligomeric complex composed of two heavy chains and two light chains.</text>
</comment>